<dbReference type="AlphaFoldDB" id="A0A844AK36"/>
<evidence type="ECO:0000313" key="1">
    <source>
        <dbReference type="EMBL" id="MQY41329.1"/>
    </source>
</evidence>
<organism evidence="1 2">
    <name type="scientific">Tritonibacter aquimaris</name>
    <dbReference type="NCBI Taxonomy" id="2663379"/>
    <lineage>
        <taxon>Bacteria</taxon>
        <taxon>Pseudomonadati</taxon>
        <taxon>Pseudomonadota</taxon>
        <taxon>Alphaproteobacteria</taxon>
        <taxon>Rhodobacterales</taxon>
        <taxon>Paracoccaceae</taxon>
        <taxon>Tritonibacter</taxon>
    </lineage>
</organism>
<sequence>MLLYPSFSAAVFAQEPLAAIDWLEVPAAAVADLPETILLEPPVSASVARPDITVTPLTALPAPVGLVSPAATGLPLDLWQGSKARDLTRLIRQVRVDDSPAMQALLFTLLLSETRAPEGDEDALLLARLDRLMDLGAIDPALALAQQADPSQNAARFQRWFDASLLTGDEDRPCMLAATAPHLAPDYDVQIFCHGRQGDWSTASLLLDSARGLSLISEAESALLDQFLNPDLYEDAAAPNLPAQITPLVFRLFETIGEPLPTATLPRAFAAADLRDLAGWKAQLEAAERLTHIGALHPNHMLGLMSARKPAASGGIWDRVAAWQRFEAALKTKSSDAVAKTLPKAWKAARAAEVETGFADLFSEQLAQIPLEGSAAELAWRIRLLAADYELAAQQPPSDGAANQFLADLAMGQPPTVQAPDIRAASIAAAFAPDAFETYVPRSFQQMIEQGRLGEVILETIMLFGRGSEGDLSALSEALATFRLVGLEETARRAALQLMLLERRT</sequence>
<accession>A0A844AK36</accession>
<evidence type="ECO:0000313" key="2">
    <source>
        <dbReference type="Proteomes" id="UP000436694"/>
    </source>
</evidence>
<keyword evidence="2" id="KW-1185">Reference proteome</keyword>
<comment type="caution">
    <text evidence="1">The sequence shown here is derived from an EMBL/GenBank/DDBJ whole genome shotgun (WGS) entry which is preliminary data.</text>
</comment>
<gene>
    <name evidence="1" type="ORF">GG681_01645</name>
</gene>
<name>A0A844AK36_9RHOB</name>
<proteinExistence type="predicted"/>
<protein>
    <submittedName>
        <fullName evidence="1">Uncharacterized protein</fullName>
    </submittedName>
</protein>
<dbReference type="Proteomes" id="UP000436694">
    <property type="component" value="Unassembled WGS sequence"/>
</dbReference>
<reference evidence="1 2" key="1">
    <citation type="submission" date="2019-10" db="EMBL/GenBank/DDBJ databases">
        <title>Epibacterium sp. nov., isolated from seawater.</title>
        <authorList>
            <person name="Zhang X."/>
            <person name="Li N."/>
        </authorList>
    </citation>
    <scope>NUCLEOTIDE SEQUENCE [LARGE SCALE GENOMIC DNA]</scope>
    <source>
        <strain evidence="1 2">SM1969</strain>
    </source>
</reference>
<dbReference type="EMBL" id="WIXK01000001">
    <property type="protein sequence ID" value="MQY41329.1"/>
    <property type="molecule type" value="Genomic_DNA"/>
</dbReference>